<dbReference type="EMBL" id="CAEY01000079">
    <property type="status" value="NOT_ANNOTATED_CDS"/>
    <property type="molecule type" value="Genomic_DNA"/>
</dbReference>
<reference evidence="1" key="2">
    <citation type="submission" date="2015-06" db="UniProtKB">
        <authorList>
            <consortium name="EnsemblMetazoa"/>
        </authorList>
    </citation>
    <scope>IDENTIFICATION</scope>
</reference>
<protein>
    <submittedName>
        <fullName evidence="1">Uncharacterized protein</fullName>
    </submittedName>
</protein>
<proteinExistence type="predicted"/>
<accession>T1KHS8</accession>
<dbReference type="AlphaFoldDB" id="T1KHS8"/>
<name>T1KHS8_TETUR</name>
<evidence type="ECO:0000313" key="2">
    <source>
        <dbReference type="Proteomes" id="UP000015104"/>
    </source>
</evidence>
<evidence type="ECO:0000313" key="1">
    <source>
        <dbReference type="EnsemblMetazoa" id="tetur11g05470.1"/>
    </source>
</evidence>
<dbReference type="EnsemblMetazoa" id="tetur11g05470.1">
    <property type="protein sequence ID" value="tetur11g05470.1"/>
    <property type="gene ID" value="tetur11g05470"/>
</dbReference>
<reference evidence="2" key="1">
    <citation type="submission" date="2011-08" db="EMBL/GenBank/DDBJ databases">
        <authorList>
            <person name="Rombauts S."/>
        </authorList>
    </citation>
    <scope>NUCLEOTIDE SEQUENCE</scope>
    <source>
        <strain evidence="2">London</strain>
    </source>
</reference>
<keyword evidence="2" id="KW-1185">Reference proteome</keyword>
<dbReference type="HOGENOM" id="CLU_1733821_0_0_1"/>
<sequence length="161" mass="17841">MDYDQFISFFQSSFNSQTLDTDYTTQWDTLAAQPLPQPSCLNQSLALLNAFCSDENTVKSYLLDGNQSNNNVGQQFFDSSIENRPSSNDWTNPSDNLYAIENLDESTLDTDIASQCDTLAVQPLPQPSCSNQSLALLKAVCSDEDTVKSYLIADDQELIAL</sequence>
<dbReference type="Proteomes" id="UP000015104">
    <property type="component" value="Unassembled WGS sequence"/>
</dbReference>
<organism evidence="1 2">
    <name type="scientific">Tetranychus urticae</name>
    <name type="common">Two-spotted spider mite</name>
    <dbReference type="NCBI Taxonomy" id="32264"/>
    <lineage>
        <taxon>Eukaryota</taxon>
        <taxon>Metazoa</taxon>
        <taxon>Ecdysozoa</taxon>
        <taxon>Arthropoda</taxon>
        <taxon>Chelicerata</taxon>
        <taxon>Arachnida</taxon>
        <taxon>Acari</taxon>
        <taxon>Acariformes</taxon>
        <taxon>Trombidiformes</taxon>
        <taxon>Prostigmata</taxon>
        <taxon>Eleutherengona</taxon>
        <taxon>Raphignathae</taxon>
        <taxon>Tetranychoidea</taxon>
        <taxon>Tetranychidae</taxon>
        <taxon>Tetranychus</taxon>
    </lineage>
</organism>